<proteinExistence type="predicted"/>
<evidence type="ECO:0000313" key="3">
    <source>
        <dbReference type="Proteomes" id="UP001151760"/>
    </source>
</evidence>
<reference evidence="2" key="2">
    <citation type="submission" date="2022-01" db="EMBL/GenBank/DDBJ databases">
        <authorList>
            <person name="Yamashiro T."/>
            <person name="Shiraishi A."/>
            <person name="Satake H."/>
            <person name="Nakayama K."/>
        </authorList>
    </citation>
    <scope>NUCLEOTIDE SEQUENCE</scope>
</reference>
<accession>A0ABQ4YP38</accession>
<gene>
    <name evidence="2" type="ORF">Tco_0728548</name>
</gene>
<keyword evidence="3" id="KW-1185">Reference proteome</keyword>
<name>A0ABQ4YP38_9ASTR</name>
<evidence type="ECO:0000313" key="2">
    <source>
        <dbReference type="EMBL" id="GJS78667.1"/>
    </source>
</evidence>
<dbReference type="EMBL" id="BQNB010010542">
    <property type="protein sequence ID" value="GJS78667.1"/>
    <property type="molecule type" value="Genomic_DNA"/>
</dbReference>
<reference evidence="2" key="1">
    <citation type="journal article" date="2022" name="Int. J. Mol. Sci.">
        <title>Draft Genome of Tanacetum Coccineum: Genomic Comparison of Closely Related Tanacetum-Family Plants.</title>
        <authorList>
            <person name="Yamashiro T."/>
            <person name="Shiraishi A."/>
            <person name="Nakayama K."/>
            <person name="Satake H."/>
        </authorList>
    </citation>
    <scope>NUCLEOTIDE SEQUENCE</scope>
</reference>
<comment type="caution">
    <text evidence="2">The sequence shown here is derived from an EMBL/GenBank/DDBJ whole genome shotgun (WGS) entry which is preliminary data.</text>
</comment>
<feature type="region of interest" description="Disordered" evidence="1">
    <location>
        <begin position="1"/>
        <end position="33"/>
    </location>
</feature>
<protein>
    <submittedName>
        <fullName evidence="2">Uncharacterized protein</fullName>
    </submittedName>
</protein>
<feature type="compositionally biased region" description="Polar residues" evidence="1">
    <location>
        <begin position="13"/>
        <end position="25"/>
    </location>
</feature>
<dbReference type="Proteomes" id="UP001151760">
    <property type="component" value="Unassembled WGS sequence"/>
</dbReference>
<evidence type="ECO:0000256" key="1">
    <source>
        <dbReference type="SAM" id="MobiDB-lite"/>
    </source>
</evidence>
<sequence length="356" mass="41977">MSSAWKTYDTREAPSSSSQQKTAPQSEYPVDDIPIPDVEHISDSEYTYVAHLPKIKTRPNWKSKLSKADLEGPAYKVVRAFHLNNISLQFQMEECIKERRSALSISKRKAANYPDFGLKELVPSLWIESEREYDISAAHGRSYMRILSVVGLKTISRYGYTYLKEIVLHRVDYNEYKILESNFQNLHPNDFEDLYLLYLQGKLNHLFGSDKTKLNLTDSNWDASDFLFKEDYIIFSKPRAVIYKDRHDQKMMMMESKVHKFSDGTLTRILERLDHMVKDFRLFKYNPGMEKRIWSEDDRRRSKEFMEVIKRRLKIRRIFRSLESYVSGRRTVRIKSFLMLFGVTAALIDVNATQSK</sequence>
<organism evidence="2 3">
    <name type="scientific">Tanacetum coccineum</name>
    <dbReference type="NCBI Taxonomy" id="301880"/>
    <lineage>
        <taxon>Eukaryota</taxon>
        <taxon>Viridiplantae</taxon>
        <taxon>Streptophyta</taxon>
        <taxon>Embryophyta</taxon>
        <taxon>Tracheophyta</taxon>
        <taxon>Spermatophyta</taxon>
        <taxon>Magnoliopsida</taxon>
        <taxon>eudicotyledons</taxon>
        <taxon>Gunneridae</taxon>
        <taxon>Pentapetalae</taxon>
        <taxon>asterids</taxon>
        <taxon>campanulids</taxon>
        <taxon>Asterales</taxon>
        <taxon>Asteraceae</taxon>
        <taxon>Asteroideae</taxon>
        <taxon>Anthemideae</taxon>
        <taxon>Anthemidinae</taxon>
        <taxon>Tanacetum</taxon>
    </lineage>
</organism>